<evidence type="ECO:0000313" key="2">
    <source>
        <dbReference type="Proteomes" id="UP000509303"/>
    </source>
</evidence>
<dbReference type="Pfam" id="PF00550">
    <property type="entry name" value="PP-binding"/>
    <property type="match status" value="1"/>
</dbReference>
<gene>
    <name evidence="1" type="ORF">HUT08_02225</name>
</gene>
<dbReference type="RefSeq" id="WP_176160256.1">
    <property type="nucleotide sequence ID" value="NZ_CP054929.1"/>
</dbReference>
<dbReference type="AlphaFoldDB" id="A0A7H8N3G7"/>
<reference evidence="1 2" key="1">
    <citation type="submission" date="2020-06" db="EMBL/GenBank/DDBJ databases">
        <title>Genome mining for natural products.</title>
        <authorList>
            <person name="Zhang B."/>
            <person name="Shi J."/>
            <person name="Ge H."/>
        </authorList>
    </citation>
    <scope>NUCLEOTIDE SEQUENCE [LARGE SCALE GENOMIC DNA]</scope>
    <source>
        <strain evidence="1 2">NA00687</strain>
    </source>
</reference>
<organism evidence="1 2">
    <name type="scientific">Streptomyces buecherae</name>
    <dbReference type="NCBI Taxonomy" id="2763006"/>
    <lineage>
        <taxon>Bacteria</taxon>
        <taxon>Bacillati</taxon>
        <taxon>Actinomycetota</taxon>
        <taxon>Actinomycetes</taxon>
        <taxon>Kitasatosporales</taxon>
        <taxon>Streptomycetaceae</taxon>
        <taxon>Streptomyces</taxon>
    </lineage>
</organism>
<evidence type="ECO:0000313" key="1">
    <source>
        <dbReference type="EMBL" id="QKW48558.1"/>
    </source>
</evidence>
<proteinExistence type="predicted"/>
<dbReference type="SUPFAM" id="SSF47336">
    <property type="entry name" value="ACP-like"/>
    <property type="match status" value="1"/>
</dbReference>
<dbReference type="InterPro" id="IPR036736">
    <property type="entry name" value="ACP-like_sf"/>
</dbReference>
<accession>A0A7H8N3G7</accession>
<keyword evidence="2" id="KW-1185">Reference proteome</keyword>
<dbReference type="InterPro" id="IPR009081">
    <property type="entry name" value="PP-bd_ACP"/>
</dbReference>
<dbReference type="PROSITE" id="PS50075">
    <property type="entry name" value="CARRIER"/>
    <property type="match status" value="1"/>
</dbReference>
<protein>
    <submittedName>
        <fullName evidence="1">Acyl carrier protein</fullName>
    </submittedName>
</protein>
<sequence length="85" mass="9501">MSDALGVITEILAEQFEVDQAVLRPETTLEELELDSLALLEFSLVLAERTGLRVSDEDVTRDLTLRQIAEWIETGRDLAEAGLRT</sequence>
<accession>A0A7G8KL07</accession>
<name>A0A7H8N3G7_9ACTN</name>
<dbReference type="GeneID" id="95465129"/>
<dbReference type="Proteomes" id="UP000509303">
    <property type="component" value="Chromosome"/>
</dbReference>
<dbReference type="Gene3D" id="1.10.1200.10">
    <property type="entry name" value="ACP-like"/>
    <property type="match status" value="1"/>
</dbReference>
<dbReference type="EMBL" id="CP054929">
    <property type="protein sequence ID" value="QKW48558.1"/>
    <property type="molecule type" value="Genomic_DNA"/>
</dbReference>